<feature type="transmembrane region" description="Helical" evidence="7">
    <location>
        <begin position="201"/>
        <end position="227"/>
    </location>
</feature>
<keyword evidence="2" id="KW-0813">Transport</keyword>
<evidence type="ECO:0000256" key="1">
    <source>
        <dbReference type="ARBA" id="ARBA00004651"/>
    </source>
</evidence>
<reference evidence="8 9" key="1">
    <citation type="submission" date="2018-06" db="EMBL/GenBank/DDBJ databases">
        <authorList>
            <consortium name="Pathogen Informatics"/>
            <person name="Doyle S."/>
        </authorList>
    </citation>
    <scope>NUCLEOTIDE SEQUENCE [LARGE SCALE GENOMIC DNA]</scope>
    <source>
        <strain evidence="8 9">NCTC13443</strain>
    </source>
</reference>
<dbReference type="EMBL" id="UGKT01000001">
    <property type="protein sequence ID" value="STT01820.1"/>
    <property type="molecule type" value="Genomic_DNA"/>
</dbReference>
<dbReference type="PANTHER" id="PTHR47314">
    <property type="entry name" value="MALTOSE/MALTODEXTRIN TRANSPORT SYSTEM PERMEASE PROTEIN MALF"/>
    <property type="match status" value="1"/>
</dbReference>
<evidence type="ECO:0000256" key="5">
    <source>
        <dbReference type="ARBA" id="ARBA00022989"/>
    </source>
</evidence>
<comment type="subcellular location">
    <subcellularLocation>
        <location evidence="1">Cell membrane</location>
        <topology evidence="1">Multi-pass membrane protein</topology>
    </subcellularLocation>
</comment>
<organism evidence="8 9">
    <name type="scientific">Klebsiella pneumoniae</name>
    <dbReference type="NCBI Taxonomy" id="573"/>
    <lineage>
        <taxon>Bacteria</taxon>
        <taxon>Pseudomonadati</taxon>
        <taxon>Pseudomonadota</taxon>
        <taxon>Gammaproteobacteria</taxon>
        <taxon>Enterobacterales</taxon>
        <taxon>Enterobacteriaceae</taxon>
        <taxon>Klebsiella/Raoultella group</taxon>
        <taxon>Klebsiella</taxon>
        <taxon>Klebsiella pneumoniae complex</taxon>
    </lineage>
</organism>
<dbReference type="Proteomes" id="UP000255518">
    <property type="component" value="Unassembled WGS sequence"/>
</dbReference>
<keyword evidence="4 7" id="KW-0812">Transmembrane</keyword>
<feature type="transmembrane region" description="Helical" evidence="7">
    <location>
        <begin position="134"/>
        <end position="163"/>
    </location>
</feature>
<dbReference type="AlphaFoldDB" id="A0A377UWZ9"/>
<evidence type="ECO:0000256" key="7">
    <source>
        <dbReference type="SAM" id="Phobius"/>
    </source>
</evidence>
<evidence type="ECO:0000313" key="8">
    <source>
        <dbReference type="EMBL" id="STT01820.1"/>
    </source>
</evidence>
<evidence type="ECO:0000256" key="3">
    <source>
        <dbReference type="ARBA" id="ARBA00022475"/>
    </source>
</evidence>
<dbReference type="PANTHER" id="PTHR47314:SF2">
    <property type="entry name" value="GALACTOOLIGOSACCHARIDES TRANSPORT SYSTEM PERMEASE PROTEIN GANP"/>
    <property type="match status" value="1"/>
</dbReference>
<sequence>MSIHSSENFSDARGPGRHAWCGLLLAIVPGFGQFYHRQWLKGLVFLVLLSSFLGIFYDFLREGLWGLYTLGEEVPRDNSIFLLAEGIISVLIVAFGVLIYFLSLRDAWLNGKKRDEGIALNSVRKQYQMLLSDGFPYLMITPGFILLVFVVIFPILFGFAIAFTNYNLYHTPPAKLVDWVGLKNFINIFTLSIWRSTFLDVLQWTVVWTLLATTLQCTVGVLLAILVNQKRSAL</sequence>
<protein>
    <submittedName>
        <fullName evidence="8">Maltose/maltodextrin ABC transporter</fullName>
    </submittedName>
</protein>
<accession>A0A377UWZ9</accession>
<evidence type="ECO:0000313" key="9">
    <source>
        <dbReference type="Proteomes" id="UP000255518"/>
    </source>
</evidence>
<evidence type="ECO:0000256" key="6">
    <source>
        <dbReference type="ARBA" id="ARBA00023136"/>
    </source>
</evidence>
<evidence type="ECO:0000256" key="4">
    <source>
        <dbReference type="ARBA" id="ARBA00022692"/>
    </source>
</evidence>
<proteinExistence type="predicted"/>
<keyword evidence="6 7" id="KW-0472">Membrane</keyword>
<dbReference type="GO" id="GO:1990060">
    <property type="term" value="C:maltose transport complex"/>
    <property type="evidence" value="ECO:0007669"/>
    <property type="project" value="TreeGrafter"/>
</dbReference>
<feature type="transmembrane region" description="Helical" evidence="7">
    <location>
        <begin position="17"/>
        <end position="35"/>
    </location>
</feature>
<dbReference type="GO" id="GO:0042956">
    <property type="term" value="P:maltodextrin transmembrane transport"/>
    <property type="evidence" value="ECO:0007669"/>
    <property type="project" value="TreeGrafter"/>
</dbReference>
<dbReference type="GO" id="GO:0015423">
    <property type="term" value="F:ABC-type maltose transporter activity"/>
    <property type="evidence" value="ECO:0007669"/>
    <property type="project" value="TreeGrafter"/>
</dbReference>
<keyword evidence="5 7" id="KW-1133">Transmembrane helix</keyword>
<keyword evidence="3" id="KW-1003">Cell membrane</keyword>
<dbReference type="InterPro" id="IPR035906">
    <property type="entry name" value="MetI-like_sf"/>
</dbReference>
<feature type="transmembrane region" description="Helical" evidence="7">
    <location>
        <begin position="42"/>
        <end position="60"/>
    </location>
</feature>
<name>A0A377UWZ9_KLEPN</name>
<evidence type="ECO:0000256" key="2">
    <source>
        <dbReference type="ARBA" id="ARBA00022448"/>
    </source>
</evidence>
<dbReference type="SUPFAM" id="SSF161098">
    <property type="entry name" value="MetI-like"/>
    <property type="match status" value="1"/>
</dbReference>
<gene>
    <name evidence="8" type="ORF">NCTC13443_02149</name>
</gene>
<dbReference type="Gene3D" id="1.10.3720.10">
    <property type="entry name" value="MetI-like"/>
    <property type="match status" value="1"/>
</dbReference>
<feature type="transmembrane region" description="Helical" evidence="7">
    <location>
        <begin position="80"/>
        <end position="104"/>
    </location>
</feature>